<name>A0A1J1ISU3_9DIPT</name>
<reference evidence="2 3" key="1">
    <citation type="submission" date="2015-04" db="EMBL/GenBank/DDBJ databases">
        <authorList>
            <person name="Syromyatnikov M.Y."/>
            <person name="Popov V.N."/>
        </authorList>
    </citation>
    <scope>NUCLEOTIDE SEQUENCE [LARGE SCALE GENOMIC DNA]</scope>
</reference>
<proteinExistence type="predicted"/>
<gene>
    <name evidence="2" type="ORF">CLUMA_CG014588</name>
</gene>
<dbReference type="Proteomes" id="UP000183832">
    <property type="component" value="Unassembled WGS sequence"/>
</dbReference>
<protein>
    <submittedName>
        <fullName evidence="2">CLUMA_CG014588, isoform A</fullName>
    </submittedName>
</protein>
<keyword evidence="1" id="KW-0472">Membrane</keyword>
<keyword evidence="3" id="KW-1185">Reference proteome</keyword>
<organism evidence="2 3">
    <name type="scientific">Clunio marinus</name>
    <dbReference type="NCBI Taxonomy" id="568069"/>
    <lineage>
        <taxon>Eukaryota</taxon>
        <taxon>Metazoa</taxon>
        <taxon>Ecdysozoa</taxon>
        <taxon>Arthropoda</taxon>
        <taxon>Hexapoda</taxon>
        <taxon>Insecta</taxon>
        <taxon>Pterygota</taxon>
        <taxon>Neoptera</taxon>
        <taxon>Endopterygota</taxon>
        <taxon>Diptera</taxon>
        <taxon>Nematocera</taxon>
        <taxon>Chironomoidea</taxon>
        <taxon>Chironomidae</taxon>
        <taxon>Clunio</taxon>
    </lineage>
</organism>
<dbReference type="EMBL" id="CVRI01000055">
    <property type="protein sequence ID" value="CRL01585.1"/>
    <property type="molecule type" value="Genomic_DNA"/>
</dbReference>
<sequence length="86" mass="9907">MFVWSDVKTNVDRKSEKSTLWSNFGTNIPHIVYCVSKGLLIKIIYGKQSQVEDGRTYLVWICIKAIVLLVFISHYICGHPQFTLKS</sequence>
<keyword evidence="1" id="KW-1133">Transmembrane helix</keyword>
<evidence type="ECO:0000313" key="3">
    <source>
        <dbReference type="Proteomes" id="UP000183832"/>
    </source>
</evidence>
<keyword evidence="1" id="KW-0812">Transmembrane</keyword>
<dbReference type="AlphaFoldDB" id="A0A1J1ISU3"/>
<accession>A0A1J1ISU3</accession>
<evidence type="ECO:0000256" key="1">
    <source>
        <dbReference type="SAM" id="Phobius"/>
    </source>
</evidence>
<feature type="transmembrane region" description="Helical" evidence="1">
    <location>
        <begin position="57"/>
        <end position="76"/>
    </location>
</feature>
<evidence type="ECO:0000313" key="2">
    <source>
        <dbReference type="EMBL" id="CRL01585.1"/>
    </source>
</evidence>